<feature type="domain" description="Endonuclease/exonuclease/phosphatase" evidence="2">
    <location>
        <begin position="153"/>
        <end position="238"/>
    </location>
</feature>
<evidence type="ECO:0000313" key="3">
    <source>
        <dbReference type="EMBL" id="KAH8031989.1"/>
    </source>
</evidence>
<keyword evidence="4" id="KW-1185">Reference proteome</keyword>
<dbReference type="AlphaFoldDB" id="A0A9J6ED15"/>
<accession>A0A9J6ED15</accession>
<dbReference type="SUPFAM" id="SSF56219">
    <property type="entry name" value="DNase I-like"/>
    <property type="match status" value="1"/>
</dbReference>
<dbReference type="Pfam" id="PF14529">
    <property type="entry name" value="Exo_endo_phos_2"/>
    <property type="match status" value="1"/>
</dbReference>
<evidence type="ECO:0000259" key="2">
    <source>
        <dbReference type="Pfam" id="PF14529"/>
    </source>
</evidence>
<dbReference type="Gene3D" id="3.60.10.10">
    <property type="entry name" value="Endonuclease/exonuclease/phosphatase"/>
    <property type="match status" value="1"/>
</dbReference>
<protein>
    <recommendedName>
        <fullName evidence="2">Endonuclease/exonuclease/phosphatase domain-containing protein</fullName>
    </recommendedName>
</protein>
<feature type="region of interest" description="Disordered" evidence="1">
    <location>
        <begin position="135"/>
        <end position="158"/>
    </location>
</feature>
<feature type="compositionally biased region" description="Basic and acidic residues" evidence="1">
    <location>
        <begin position="135"/>
        <end position="154"/>
    </location>
</feature>
<name>A0A9J6ED15_RHIMP</name>
<evidence type="ECO:0000313" key="4">
    <source>
        <dbReference type="Proteomes" id="UP000821866"/>
    </source>
</evidence>
<comment type="caution">
    <text evidence="3">The sequence shown here is derived from an EMBL/GenBank/DDBJ whole genome shotgun (WGS) entry which is preliminary data.</text>
</comment>
<proteinExistence type="predicted"/>
<dbReference type="GO" id="GO:0003824">
    <property type="term" value="F:catalytic activity"/>
    <property type="evidence" value="ECO:0007669"/>
    <property type="project" value="InterPro"/>
</dbReference>
<evidence type="ECO:0000256" key="1">
    <source>
        <dbReference type="SAM" id="MobiDB-lite"/>
    </source>
</evidence>
<gene>
    <name evidence="3" type="ORF">HPB51_022511</name>
</gene>
<dbReference type="InterPro" id="IPR005135">
    <property type="entry name" value="Endo/exonuclease/phosphatase"/>
</dbReference>
<organism evidence="3 4">
    <name type="scientific">Rhipicephalus microplus</name>
    <name type="common">Cattle tick</name>
    <name type="synonym">Boophilus microplus</name>
    <dbReference type="NCBI Taxonomy" id="6941"/>
    <lineage>
        <taxon>Eukaryota</taxon>
        <taxon>Metazoa</taxon>
        <taxon>Ecdysozoa</taxon>
        <taxon>Arthropoda</taxon>
        <taxon>Chelicerata</taxon>
        <taxon>Arachnida</taxon>
        <taxon>Acari</taxon>
        <taxon>Parasitiformes</taxon>
        <taxon>Ixodida</taxon>
        <taxon>Ixodoidea</taxon>
        <taxon>Ixodidae</taxon>
        <taxon>Rhipicephalinae</taxon>
        <taxon>Rhipicephalus</taxon>
        <taxon>Boophilus</taxon>
    </lineage>
</organism>
<sequence>MAKGIIRNIPLKYTHDKLMHALVNARNPSLAYAKSLGSTITVILLYEGIRVPNAILRKATKVGCVEKRGRTPSGSRLTRPGHLGKQQHTTSPSTHIKVQIQIQVQAGSLGTTSLRVKVQKQTQDQERVEIHLEGKDARSDNEAARRTEDARQGDNRLVIGGDFNAPHTQWGYGHSSKQAKNLADLIEKAELIILNEPALHTRIGVGPHRDTTPDLTLCKNAGRITWENTFEDLGSDYRILSITLGNPLTSNCKRTIRRVY</sequence>
<reference evidence="3" key="1">
    <citation type="journal article" date="2020" name="Cell">
        <title>Large-Scale Comparative Analyses of Tick Genomes Elucidate Their Genetic Diversity and Vector Capacities.</title>
        <authorList>
            <consortium name="Tick Genome and Microbiome Consortium (TIGMIC)"/>
            <person name="Jia N."/>
            <person name="Wang J."/>
            <person name="Shi W."/>
            <person name="Du L."/>
            <person name="Sun Y."/>
            <person name="Zhan W."/>
            <person name="Jiang J.F."/>
            <person name="Wang Q."/>
            <person name="Zhang B."/>
            <person name="Ji P."/>
            <person name="Bell-Sakyi L."/>
            <person name="Cui X.M."/>
            <person name="Yuan T.T."/>
            <person name="Jiang B.G."/>
            <person name="Yang W.F."/>
            <person name="Lam T.T."/>
            <person name="Chang Q.C."/>
            <person name="Ding S.J."/>
            <person name="Wang X.J."/>
            <person name="Zhu J.G."/>
            <person name="Ruan X.D."/>
            <person name="Zhao L."/>
            <person name="Wei J.T."/>
            <person name="Ye R.Z."/>
            <person name="Que T.C."/>
            <person name="Du C.H."/>
            <person name="Zhou Y.H."/>
            <person name="Cheng J.X."/>
            <person name="Dai P.F."/>
            <person name="Guo W.B."/>
            <person name="Han X.H."/>
            <person name="Huang E.J."/>
            <person name="Li L.F."/>
            <person name="Wei W."/>
            <person name="Gao Y.C."/>
            <person name="Liu J.Z."/>
            <person name="Shao H.Z."/>
            <person name="Wang X."/>
            <person name="Wang C.C."/>
            <person name="Yang T.C."/>
            <person name="Huo Q.B."/>
            <person name="Li W."/>
            <person name="Chen H.Y."/>
            <person name="Chen S.E."/>
            <person name="Zhou L.G."/>
            <person name="Ni X.B."/>
            <person name="Tian J.H."/>
            <person name="Sheng Y."/>
            <person name="Liu T."/>
            <person name="Pan Y.S."/>
            <person name="Xia L.Y."/>
            <person name="Li J."/>
            <person name="Zhao F."/>
            <person name="Cao W.C."/>
        </authorList>
    </citation>
    <scope>NUCLEOTIDE SEQUENCE</scope>
    <source>
        <strain evidence="3">Rmic-2018</strain>
    </source>
</reference>
<dbReference type="VEuPathDB" id="VectorBase:LOC119168343"/>
<dbReference type="Proteomes" id="UP000821866">
    <property type="component" value="Chromosome 3"/>
</dbReference>
<feature type="region of interest" description="Disordered" evidence="1">
    <location>
        <begin position="67"/>
        <end position="94"/>
    </location>
</feature>
<reference evidence="3" key="2">
    <citation type="submission" date="2021-09" db="EMBL/GenBank/DDBJ databases">
        <authorList>
            <person name="Jia N."/>
            <person name="Wang J."/>
            <person name="Shi W."/>
            <person name="Du L."/>
            <person name="Sun Y."/>
            <person name="Zhan W."/>
            <person name="Jiang J."/>
            <person name="Wang Q."/>
            <person name="Zhang B."/>
            <person name="Ji P."/>
            <person name="Sakyi L.B."/>
            <person name="Cui X."/>
            <person name="Yuan T."/>
            <person name="Jiang B."/>
            <person name="Yang W."/>
            <person name="Lam T.T.-Y."/>
            <person name="Chang Q."/>
            <person name="Ding S."/>
            <person name="Wang X."/>
            <person name="Zhu J."/>
            <person name="Ruan X."/>
            <person name="Zhao L."/>
            <person name="Wei J."/>
            <person name="Que T."/>
            <person name="Du C."/>
            <person name="Cheng J."/>
            <person name="Dai P."/>
            <person name="Han X."/>
            <person name="Huang E."/>
            <person name="Gao Y."/>
            <person name="Liu J."/>
            <person name="Shao H."/>
            <person name="Ye R."/>
            <person name="Li L."/>
            <person name="Wei W."/>
            <person name="Wang X."/>
            <person name="Wang C."/>
            <person name="Huo Q."/>
            <person name="Li W."/>
            <person name="Guo W."/>
            <person name="Chen H."/>
            <person name="Chen S."/>
            <person name="Zhou L."/>
            <person name="Zhou L."/>
            <person name="Ni X."/>
            <person name="Tian J."/>
            <person name="Zhou Y."/>
            <person name="Sheng Y."/>
            <person name="Liu T."/>
            <person name="Pan Y."/>
            <person name="Xia L."/>
            <person name="Li J."/>
            <person name="Zhao F."/>
            <person name="Cao W."/>
        </authorList>
    </citation>
    <scope>NUCLEOTIDE SEQUENCE</scope>
    <source>
        <strain evidence="3">Rmic-2018</strain>
        <tissue evidence="3">Larvae</tissue>
    </source>
</reference>
<dbReference type="InterPro" id="IPR036691">
    <property type="entry name" value="Endo/exonu/phosph_ase_sf"/>
</dbReference>
<dbReference type="EMBL" id="JABSTU010000005">
    <property type="protein sequence ID" value="KAH8031989.1"/>
    <property type="molecule type" value="Genomic_DNA"/>
</dbReference>